<name>A0A167S2Q9_9HYPO</name>
<keyword evidence="2" id="KW-1185">Reference proteome</keyword>
<proteinExistence type="predicted"/>
<comment type="caution">
    <text evidence="1">The sequence shown here is derived from an EMBL/GenBank/DDBJ whole genome shotgun (WGS) entry which is preliminary data.</text>
</comment>
<dbReference type="STRING" id="1081102.A0A167S2Q9"/>
<gene>
    <name evidence="1" type="ORF">SPI_06373</name>
</gene>
<protein>
    <recommendedName>
        <fullName evidence="3">F-box domain-containing protein</fullName>
    </recommendedName>
</protein>
<reference evidence="1 2" key="1">
    <citation type="journal article" date="2016" name="Genome Biol. Evol.">
        <title>Divergent and convergent evolution of fungal pathogenicity.</title>
        <authorList>
            <person name="Shang Y."/>
            <person name="Xiao G."/>
            <person name="Zheng P."/>
            <person name="Cen K."/>
            <person name="Zhan S."/>
            <person name="Wang C."/>
        </authorList>
    </citation>
    <scope>NUCLEOTIDE SEQUENCE [LARGE SCALE GENOMIC DNA]</scope>
    <source>
        <strain evidence="1 2">RCEF 264</strain>
    </source>
</reference>
<dbReference type="Proteomes" id="UP000076874">
    <property type="component" value="Unassembled WGS sequence"/>
</dbReference>
<dbReference type="EMBL" id="AZHD01000011">
    <property type="protein sequence ID" value="OAA59171.1"/>
    <property type="molecule type" value="Genomic_DNA"/>
</dbReference>
<evidence type="ECO:0000313" key="2">
    <source>
        <dbReference type="Proteomes" id="UP000076874"/>
    </source>
</evidence>
<dbReference type="OrthoDB" id="4358152at2759"/>
<dbReference type="AlphaFoldDB" id="A0A167S2Q9"/>
<accession>A0A167S2Q9</accession>
<organism evidence="1 2">
    <name type="scientific">Niveomyces insectorum RCEF 264</name>
    <dbReference type="NCBI Taxonomy" id="1081102"/>
    <lineage>
        <taxon>Eukaryota</taxon>
        <taxon>Fungi</taxon>
        <taxon>Dikarya</taxon>
        <taxon>Ascomycota</taxon>
        <taxon>Pezizomycotina</taxon>
        <taxon>Sordariomycetes</taxon>
        <taxon>Hypocreomycetidae</taxon>
        <taxon>Hypocreales</taxon>
        <taxon>Cordycipitaceae</taxon>
        <taxon>Niveomyces</taxon>
    </lineage>
</organism>
<sequence length="374" mass="41962">MDLFARLPPELLLPILKDVSDLSSLHSLRCASPAVARFFWDDDLAVEIIEAVLVKSVAEKPRKVVRATCRLLARPPASWDAFLEAWPRRRSVDDAPLPSGDRVVVHAAAVLRPRRPVNPLFSWRKTQPLPVPDEPAEIDPTAAAPPLLWVEAQRALFGAWQLAFYSVLRDALWEARTDDVADAGPDHNGDDDEGPLHSPLHLWRAMENTHNFGPKAYLETMVEADDDDRDKPLVLPSGTPPCRRLADAFPDAPSPWGTGAVSDYTVDVLPMPANWQPGPTGFGDLHRGTLFMYQLRAVYWSPLYRTTLAPFRKRGFYLWEKSRMERLGLLTSDESTRFWGLRQTAEYSDVYAWYSLVTAEKQNDEAAAAPEGLS</sequence>
<evidence type="ECO:0008006" key="3">
    <source>
        <dbReference type="Google" id="ProtNLM"/>
    </source>
</evidence>
<evidence type="ECO:0000313" key="1">
    <source>
        <dbReference type="EMBL" id="OAA59171.1"/>
    </source>
</evidence>